<dbReference type="AlphaFoldDB" id="A0AAN9MT48"/>
<gene>
    <name evidence="2" type="ORF">VNO77_02475</name>
</gene>
<reference evidence="2 3" key="1">
    <citation type="submission" date="2024-01" db="EMBL/GenBank/DDBJ databases">
        <title>The genomes of 5 underutilized Papilionoideae crops provide insights into root nodulation and disease resistanc.</title>
        <authorList>
            <person name="Jiang F."/>
        </authorList>
    </citation>
    <scope>NUCLEOTIDE SEQUENCE [LARGE SCALE GENOMIC DNA]</scope>
    <source>
        <strain evidence="2">LVBAO_FW01</strain>
        <tissue evidence="2">Leaves</tissue>
    </source>
</reference>
<feature type="region of interest" description="Disordered" evidence="1">
    <location>
        <begin position="1"/>
        <end position="60"/>
    </location>
</feature>
<organism evidence="2 3">
    <name type="scientific">Canavalia gladiata</name>
    <name type="common">Sword bean</name>
    <name type="synonym">Dolichos gladiatus</name>
    <dbReference type="NCBI Taxonomy" id="3824"/>
    <lineage>
        <taxon>Eukaryota</taxon>
        <taxon>Viridiplantae</taxon>
        <taxon>Streptophyta</taxon>
        <taxon>Embryophyta</taxon>
        <taxon>Tracheophyta</taxon>
        <taxon>Spermatophyta</taxon>
        <taxon>Magnoliopsida</taxon>
        <taxon>eudicotyledons</taxon>
        <taxon>Gunneridae</taxon>
        <taxon>Pentapetalae</taxon>
        <taxon>rosids</taxon>
        <taxon>fabids</taxon>
        <taxon>Fabales</taxon>
        <taxon>Fabaceae</taxon>
        <taxon>Papilionoideae</taxon>
        <taxon>50 kb inversion clade</taxon>
        <taxon>NPAAA clade</taxon>
        <taxon>indigoferoid/millettioid clade</taxon>
        <taxon>Phaseoleae</taxon>
        <taxon>Canavalia</taxon>
    </lineage>
</organism>
<comment type="caution">
    <text evidence="2">The sequence shown here is derived from an EMBL/GenBank/DDBJ whole genome shotgun (WGS) entry which is preliminary data.</text>
</comment>
<name>A0AAN9MT48_CANGL</name>
<sequence>MPRTTSRPQKASSGSRLTHVYPGPRANERRRKSRPWLAHSSKEPRRPSSTLLRESTNPYEGCYPRMRIASPLGRKSHNKHPCVDAGALPGFLPLTDARASRQDIRTREMLQNSARLCIMRPNSGHERPCMAY</sequence>
<keyword evidence="3" id="KW-1185">Reference proteome</keyword>
<evidence type="ECO:0000256" key="1">
    <source>
        <dbReference type="SAM" id="MobiDB-lite"/>
    </source>
</evidence>
<proteinExistence type="predicted"/>
<feature type="compositionally biased region" description="Polar residues" evidence="1">
    <location>
        <begin position="1"/>
        <end position="16"/>
    </location>
</feature>
<feature type="compositionally biased region" description="Polar residues" evidence="1">
    <location>
        <begin position="47"/>
        <end position="58"/>
    </location>
</feature>
<dbReference type="EMBL" id="JAYMYQ010000001">
    <property type="protein sequence ID" value="KAK7360480.1"/>
    <property type="molecule type" value="Genomic_DNA"/>
</dbReference>
<protein>
    <submittedName>
        <fullName evidence="2">Uncharacterized protein</fullName>
    </submittedName>
</protein>
<dbReference type="Proteomes" id="UP001367508">
    <property type="component" value="Unassembled WGS sequence"/>
</dbReference>
<evidence type="ECO:0000313" key="3">
    <source>
        <dbReference type="Proteomes" id="UP001367508"/>
    </source>
</evidence>
<accession>A0AAN9MT48</accession>
<evidence type="ECO:0000313" key="2">
    <source>
        <dbReference type="EMBL" id="KAK7360480.1"/>
    </source>
</evidence>